<comment type="caution">
    <text evidence="2">The sequence shown here is derived from an EMBL/GenBank/DDBJ whole genome shotgun (WGS) entry which is preliminary data.</text>
</comment>
<organism evidence="2 3">
    <name type="scientific">Liparis tanakae</name>
    <name type="common">Tanaka's snailfish</name>
    <dbReference type="NCBI Taxonomy" id="230148"/>
    <lineage>
        <taxon>Eukaryota</taxon>
        <taxon>Metazoa</taxon>
        <taxon>Chordata</taxon>
        <taxon>Craniata</taxon>
        <taxon>Vertebrata</taxon>
        <taxon>Euteleostomi</taxon>
        <taxon>Actinopterygii</taxon>
        <taxon>Neopterygii</taxon>
        <taxon>Teleostei</taxon>
        <taxon>Neoteleostei</taxon>
        <taxon>Acanthomorphata</taxon>
        <taxon>Eupercaria</taxon>
        <taxon>Perciformes</taxon>
        <taxon>Cottioidei</taxon>
        <taxon>Cottales</taxon>
        <taxon>Liparidae</taxon>
        <taxon>Liparis</taxon>
    </lineage>
</organism>
<sequence>MQDTNIETGRDGKKDRSKKSKTQEERGKGGKGGNGDIYTRPLSSSGSCHGDRARASEHSRFGGSGRGWTLGGVSPLPHARYCQGVKKIEASASPGCHLIPCRCGFVYPVNASQESKVKVPLTRGVCPWLIERNVADTTISVEWLMLQALNRNALCFRIDISEWMTCGLLRSLSQFVGRTKTSYGRQRPKTDQVVLPQIKDLNVEVKSKRSKDSIIFDPSSSLLRHGTRKDMFARAAKQSDPIHV</sequence>
<proteinExistence type="predicted"/>
<dbReference type="EMBL" id="SRLO01000144">
    <property type="protein sequence ID" value="TNN71873.1"/>
    <property type="molecule type" value="Genomic_DNA"/>
</dbReference>
<accession>A0A4Z2I3Q9</accession>
<protein>
    <submittedName>
        <fullName evidence="2">Uncharacterized protein</fullName>
    </submittedName>
</protein>
<keyword evidence="3" id="KW-1185">Reference proteome</keyword>
<reference evidence="2 3" key="1">
    <citation type="submission" date="2019-03" db="EMBL/GenBank/DDBJ databases">
        <title>First draft genome of Liparis tanakae, snailfish: a comprehensive survey of snailfish specific genes.</title>
        <authorList>
            <person name="Kim W."/>
            <person name="Song I."/>
            <person name="Jeong J.-H."/>
            <person name="Kim D."/>
            <person name="Kim S."/>
            <person name="Ryu S."/>
            <person name="Song J.Y."/>
            <person name="Lee S.K."/>
        </authorList>
    </citation>
    <scope>NUCLEOTIDE SEQUENCE [LARGE SCALE GENOMIC DNA]</scope>
    <source>
        <tissue evidence="2">Muscle</tissue>
    </source>
</reference>
<dbReference type="AlphaFoldDB" id="A0A4Z2I3Q9"/>
<feature type="region of interest" description="Disordered" evidence="1">
    <location>
        <begin position="1"/>
        <end position="61"/>
    </location>
</feature>
<gene>
    <name evidence="2" type="ORF">EYF80_017880</name>
</gene>
<name>A0A4Z2I3Q9_9TELE</name>
<evidence type="ECO:0000256" key="1">
    <source>
        <dbReference type="SAM" id="MobiDB-lite"/>
    </source>
</evidence>
<evidence type="ECO:0000313" key="3">
    <source>
        <dbReference type="Proteomes" id="UP000314294"/>
    </source>
</evidence>
<evidence type="ECO:0000313" key="2">
    <source>
        <dbReference type="EMBL" id="TNN71873.1"/>
    </source>
</evidence>
<feature type="compositionally biased region" description="Basic and acidic residues" evidence="1">
    <location>
        <begin position="49"/>
        <end position="60"/>
    </location>
</feature>
<dbReference type="Proteomes" id="UP000314294">
    <property type="component" value="Unassembled WGS sequence"/>
</dbReference>